<evidence type="ECO:0000256" key="1">
    <source>
        <dbReference type="SAM" id="MobiDB-lite"/>
    </source>
</evidence>
<dbReference type="AlphaFoldDB" id="A0A8H4P1S9"/>
<evidence type="ECO:0000313" key="3">
    <source>
        <dbReference type="Proteomes" id="UP000605986"/>
    </source>
</evidence>
<comment type="caution">
    <text evidence="2">The sequence shown here is derived from an EMBL/GenBank/DDBJ whole genome shotgun (WGS) entry which is preliminary data.</text>
</comment>
<name>A0A8H4P1S9_9HYPO</name>
<accession>A0A8H4P1S9</accession>
<evidence type="ECO:0000313" key="2">
    <source>
        <dbReference type="EMBL" id="KAF4455940.1"/>
    </source>
</evidence>
<reference evidence="2" key="1">
    <citation type="submission" date="2020-01" db="EMBL/GenBank/DDBJ databases">
        <title>Identification and distribution of gene clusters putatively required for synthesis of sphingolipid metabolism inhibitors in phylogenetically diverse species of the filamentous fungus Fusarium.</title>
        <authorList>
            <person name="Kim H.-S."/>
            <person name="Busman M."/>
            <person name="Brown D.W."/>
            <person name="Divon H."/>
            <person name="Uhlig S."/>
            <person name="Proctor R.H."/>
        </authorList>
    </citation>
    <scope>NUCLEOTIDE SEQUENCE</scope>
    <source>
        <strain evidence="2">NRRL 53441</strain>
    </source>
</reference>
<organism evidence="2 3">
    <name type="scientific">Fusarium austroafricanum</name>
    <dbReference type="NCBI Taxonomy" id="2364996"/>
    <lineage>
        <taxon>Eukaryota</taxon>
        <taxon>Fungi</taxon>
        <taxon>Dikarya</taxon>
        <taxon>Ascomycota</taxon>
        <taxon>Pezizomycotina</taxon>
        <taxon>Sordariomycetes</taxon>
        <taxon>Hypocreomycetidae</taxon>
        <taxon>Hypocreales</taxon>
        <taxon>Nectriaceae</taxon>
        <taxon>Fusarium</taxon>
        <taxon>Fusarium concolor species complex</taxon>
    </lineage>
</organism>
<feature type="region of interest" description="Disordered" evidence="1">
    <location>
        <begin position="1"/>
        <end position="47"/>
    </location>
</feature>
<gene>
    <name evidence="2" type="ORF">F53441_1807</name>
</gene>
<dbReference type="OrthoDB" id="5030973at2759"/>
<dbReference type="Proteomes" id="UP000605986">
    <property type="component" value="Unassembled WGS sequence"/>
</dbReference>
<feature type="compositionally biased region" description="Polar residues" evidence="1">
    <location>
        <begin position="36"/>
        <end position="47"/>
    </location>
</feature>
<keyword evidence="3" id="KW-1185">Reference proteome</keyword>
<dbReference type="EMBL" id="JAADJG010000074">
    <property type="protein sequence ID" value="KAF4455940.1"/>
    <property type="molecule type" value="Genomic_DNA"/>
</dbReference>
<protein>
    <submittedName>
        <fullName evidence="2">Uncharacterized protein</fullName>
    </submittedName>
</protein>
<sequence>MEVHDLVDDPDYGADGEGNVSFGIPLTPKGEEGSGFHTQNDPSSPYQRQNVIERRSAVDIRCFTVDIVHGFFASEGKEKDVFCTLLVLQFRFDQRKQARRIAHVDIELKFSGEDRDPEVFALAPSNNLRIAPTTQTETTTAGGEVNVSAGGAGVNAGGALKYERQVQREMSYAASVVGSIDLRGRNYGKANCASWTLIENPETKAGVPVSMKTAVLLKRRDEGLFQCAVTLKAKADWKTSLEWLVGATAPDDPVLFDPTMGPTSDRYKDMEEKLGELDLEAICDITSANIVEGVVKTKKIGGLP</sequence>
<proteinExistence type="predicted"/>